<feature type="compositionally biased region" description="Low complexity" evidence="1">
    <location>
        <begin position="133"/>
        <end position="143"/>
    </location>
</feature>
<dbReference type="Proteomes" id="UP001271007">
    <property type="component" value="Unassembled WGS sequence"/>
</dbReference>
<dbReference type="InterPro" id="IPR055936">
    <property type="entry name" value="DUF7514"/>
</dbReference>
<sequence length="787" mass="86491">MASEGMRAPSPPLPPDPTRTSFTFTGSRPQPPLAGQQAHYQSSSATPSTSQAQVQAALERVDSLRSPPLSVNSPVLQQQRQPITNAVNDAANNVFEHSPVTNQLDPEYIKQLTADVTAEVTRKVLQELQSTGAAPTPTAHAPQPFFPPPPSPFHTREQRSPRSPPQEATDYHAAQFTPPTPDRVPGSQEERAYMSSSPGPPASDVGSTFSRESWESTRSYESENTPRPYVTDINGGRATRSSNVRRRESNTPAEPDFRSRQESCSEESRERNRQNSRESQASYDGAPGSRARPVRVPDVEETPIEKIWQPLFDNGHPTPRLGQFLRGLATHIIDDYEPKGSLVVTPAKMLRFFNETKIVNEIYPWDMIFGGKLSMTSVSTMFQKLLCQHHLVQERHDAPPTVPGLTPRGFDWFMTCLIQAHPDSEYERIAKAVRDMPISNGDDKSERFPKELSRRLFPPVANIQAQQRLFSSLSHDPRVLSALKGTSAMPPPPPSGPPNPSFGERERMPYGSSQQSNTVDDDDLAGPPPVNIERERKPYTAPQGTGRTYGSDDSRPPPNSSRPEGPSRSRSTRTKSSAPPQASYNNSGPSDPMNIPSRAHRMSTPGMPPQNGNSNGQYSKSRRASPPSQNPYTRSEPGFADASKPQNTSSQRPSREYPEDDEEKLRRYRSRSRVDRNSLSTGNPPDDDPRGYPIPGRSVPVNNGIFEYGSSANQGGGPPLGTSVPGSSYLNRRPPMNPNGTEDRRRSTYNPPTTAYGEGGSDGYGSYSNTNSGYAPPQAQYGSSSQH</sequence>
<feature type="compositionally biased region" description="Polar residues" evidence="1">
    <location>
        <begin position="69"/>
        <end position="79"/>
    </location>
</feature>
<feature type="compositionally biased region" description="Polar residues" evidence="1">
    <location>
        <begin position="578"/>
        <end position="589"/>
    </location>
</feature>
<keyword evidence="4" id="KW-1185">Reference proteome</keyword>
<feature type="compositionally biased region" description="Low complexity" evidence="1">
    <location>
        <begin position="764"/>
        <end position="774"/>
    </location>
</feature>
<feature type="region of interest" description="Disordered" evidence="1">
    <location>
        <begin position="483"/>
        <end position="787"/>
    </location>
</feature>
<evidence type="ECO:0000256" key="1">
    <source>
        <dbReference type="SAM" id="MobiDB-lite"/>
    </source>
</evidence>
<dbReference type="PANTHER" id="PTHR39611">
    <property type="entry name" value="HYDROXYPROLINE-RICH GLYCOPROTEIN DZ-HRGP-RELATED"/>
    <property type="match status" value="1"/>
</dbReference>
<proteinExistence type="predicted"/>
<organism evidence="3 4">
    <name type="scientific">Extremus antarcticus</name>
    <dbReference type="NCBI Taxonomy" id="702011"/>
    <lineage>
        <taxon>Eukaryota</taxon>
        <taxon>Fungi</taxon>
        <taxon>Dikarya</taxon>
        <taxon>Ascomycota</taxon>
        <taxon>Pezizomycotina</taxon>
        <taxon>Dothideomycetes</taxon>
        <taxon>Dothideomycetidae</taxon>
        <taxon>Mycosphaerellales</taxon>
        <taxon>Extremaceae</taxon>
        <taxon>Extremus</taxon>
    </lineage>
</organism>
<feature type="compositionally biased region" description="Basic and acidic residues" evidence="1">
    <location>
        <begin position="212"/>
        <end position="221"/>
    </location>
</feature>
<evidence type="ECO:0000313" key="3">
    <source>
        <dbReference type="EMBL" id="KAK3052117.1"/>
    </source>
</evidence>
<dbReference type="Pfam" id="PF24355">
    <property type="entry name" value="DUF7514"/>
    <property type="match status" value="1"/>
</dbReference>
<evidence type="ECO:0000259" key="2">
    <source>
        <dbReference type="Pfam" id="PF24355"/>
    </source>
</evidence>
<feature type="compositionally biased region" description="Low complexity" evidence="1">
    <location>
        <begin position="561"/>
        <end position="577"/>
    </location>
</feature>
<reference evidence="3" key="1">
    <citation type="submission" date="2023-04" db="EMBL/GenBank/DDBJ databases">
        <title>Black Yeasts Isolated from many extreme environments.</title>
        <authorList>
            <person name="Coleine C."/>
            <person name="Stajich J.E."/>
            <person name="Selbmann L."/>
        </authorList>
    </citation>
    <scope>NUCLEOTIDE SEQUENCE</scope>
    <source>
        <strain evidence="3">CCFEE 5312</strain>
    </source>
</reference>
<dbReference type="PANTHER" id="PTHR39611:SF1">
    <property type="entry name" value="HYDROXYPROLINE-RICH GLYCOPROTEIN DZ-HRGP"/>
    <property type="match status" value="1"/>
</dbReference>
<feature type="compositionally biased region" description="Basic and acidic residues" evidence="1">
    <location>
        <begin position="245"/>
        <end position="276"/>
    </location>
</feature>
<name>A0AAJ0DE44_9PEZI</name>
<dbReference type="AlphaFoldDB" id="A0AAJ0DE44"/>
<accession>A0AAJ0DE44</accession>
<feature type="compositionally biased region" description="Low complexity" evidence="1">
    <location>
        <begin position="41"/>
        <end position="57"/>
    </location>
</feature>
<feature type="compositionally biased region" description="Polar residues" evidence="1">
    <location>
        <begin position="610"/>
        <end position="619"/>
    </location>
</feature>
<comment type="caution">
    <text evidence="3">The sequence shown here is derived from an EMBL/GenBank/DDBJ whole genome shotgun (WGS) entry which is preliminary data.</text>
</comment>
<evidence type="ECO:0000313" key="4">
    <source>
        <dbReference type="Proteomes" id="UP001271007"/>
    </source>
</evidence>
<feature type="region of interest" description="Disordered" evidence="1">
    <location>
        <begin position="127"/>
        <end position="295"/>
    </location>
</feature>
<feature type="domain" description="DUF7514" evidence="2">
    <location>
        <begin position="311"/>
        <end position="469"/>
    </location>
</feature>
<gene>
    <name evidence="3" type="ORF">LTR09_006709</name>
</gene>
<protein>
    <recommendedName>
        <fullName evidence="2">DUF7514 domain-containing protein</fullName>
    </recommendedName>
</protein>
<feature type="compositionally biased region" description="Pro residues" evidence="1">
    <location>
        <begin position="489"/>
        <end position="500"/>
    </location>
</feature>
<dbReference type="EMBL" id="JAWDJX010000022">
    <property type="protein sequence ID" value="KAK3052117.1"/>
    <property type="molecule type" value="Genomic_DNA"/>
</dbReference>
<feature type="compositionally biased region" description="Polar residues" evidence="1">
    <location>
        <begin position="18"/>
        <end position="28"/>
    </location>
</feature>
<feature type="region of interest" description="Disordered" evidence="1">
    <location>
        <begin position="1"/>
        <end position="79"/>
    </location>
</feature>